<dbReference type="EMBL" id="JARQWQ010000040">
    <property type="protein sequence ID" value="KAK2559523.1"/>
    <property type="molecule type" value="Genomic_DNA"/>
</dbReference>
<comment type="caution">
    <text evidence="3">The sequence shown here is derived from an EMBL/GenBank/DDBJ whole genome shotgun (WGS) entry which is preliminary data.</text>
</comment>
<evidence type="ECO:0000313" key="3">
    <source>
        <dbReference type="EMBL" id="KAK2559523.1"/>
    </source>
</evidence>
<proteinExistence type="predicted"/>
<sequence length="460" mass="50953">MDSENVEQGVSYSRRSYKRTFVYLDKEEAKATSGKRLEDLRKGGRVADITFTRNDPPSHIGRLLIANFPLLVGIDLKSLTFFKSYQSGHSMAVVSKGLLDGNRLVEEYSASHKKKVYFISIPQAATVTSTITSATATCTGSSNTSTQGPSIPQLVDLTSTPSAGASARRLFNAMADTASNNHQDDDDFVMLSPPMAGVYNTHHRQEKACIQVLNEEPEVVGDVSEVLDFFGLSSRTKKIKSYVQGRTEEVASLIDKLMELNMNFPPCVTHSLDELLCQGVKDVAVCVLVIVDSLVSVEAKTYVQDIFKGLHEHHQNKMAFLFWLADSQSVEGVKVQSRFGVPGENSVLVVVPGHIPQCVEIFNEANYDRREMINALQNAAELCHQLKSERDSLNERRLLIQEQDNEFFNKQILKEATSLPEEEEEEDDPEVTFGPTATTGCVSLENTIEDHVIEGNVKAN</sequence>
<keyword evidence="1" id="KW-0175">Coiled coil</keyword>
<reference evidence="3" key="1">
    <citation type="journal article" date="2023" name="G3 (Bethesda)">
        <title>Whole genome assembly and annotation of the endangered Caribbean coral Acropora cervicornis.</title>
        <authorList>
            <person name="Selwyn J.D."/>
            <person name="Vollmer S.V."/>
        </authorList>
    </citation>
    <scope>NUCLEOTIDE SEQUENCE</scope>
    <source>
        <strain evidence="3">K2</strain>
    </source>
</reference>
<dbReference type="AlphaFoldDB" id="A0AAD9QDY1"/>
<organism evidence="3 4">
    <name type="scientific">Acropora cervicornis</name>
    <name type="common">Staghorn coral</name>
    <dbReference type="NCBI Taxonomy" id="6130"/>
    <lineage>
        <taxon>Eukaryota</taxon>
        <taxon>Metazoa</taxon>
        <taxon>Cnidaria</taxon>
        <taxon>Anthozoa</taxon>
        <taxon>Hexacorallia</taxon>
        <taxon>Scleractinia</taxon>
        <taxon>Astrocoeniina</taxon>
        <taxon>Acroporidae</taxon>
        <taxon>Acropora</taxon>
    </lineage>
</organism>
<reference evidence="3" key="2">
    <citation type="journal article" date="2023" name="Science">
        <title>Genomic signatures of disease resistance in endangered staghorn corals.</title>
        <authorList>
            <person name="Vollmer S.V."/>
            <person name="Selwyn J.D."/>
            <person name="Despard B.A."/>
            <person name="Roesel C.L."/>
        </authorList>
    </citation>
    <scope>NUCLEOTIDE SEQUENCE</scope>
    <source>
        <strain evidence="3">K2</strain>
    </source>
</reference>
<feature type="region of interest" description="Disordered" evidence="2">
    <location>
        <begin position="417"/>
        <end position="438"/>
    </location>
</feature>
<dbReference type="Proteomes" id="UP001249851">
    <property type="component" value="Unassembled WGS sequence"/>
</dbReference>
<evidence type="ECO:0000256" key="1">
    <source>
        <dbReference type="SAM" id="Coils"/>
    </source>
</evidence>
<protein>
    <submittedName>
        <fullName evidence="3">Uncharacterized protein</fullName>
    </submittedName>
</protein>
<accession>A0AAD9QDY1</accession>
<feature type="coiled-coil region" evidence="1">
    <location>
        <begin position="369"/>
        <end position="403"/>
    </location>
</feature>
<feature type="compositionally biased region" description="Acidic residues" evidence="2">
    <location>
        <begin position="420"/>
        <end position="430"/>
    </location>
</feature>
<evidence type="ECO:0000256" key="2">
    <source>
        <dbReference type="SAM" id="MobiDB-lite"/>
    </source>
</evidence>
<keyword evidence="4" id="KW-1185">Reference proteome</keyword>
<name>A0AAD9QDY1_ACRCE</name>
<gene>
    <name evidence="3" type="ORF">P5673_018171</name>
</gene>
<evidence type="ECO:0000313" key="4">
    <source>
        <dbReference type="Proteomes" id="UP001249851"/>
    </source>
</evidence>